<feature type="transmembrane region" description="Helical" evidence="8">
    <location>
        <begin position="327"/>
        <end position="347"/>
    </location>
</feature>
<evidence type="ECO:0000256" key="2">
    <source>
        <dbReference type="ARBA" id="ARBA00009765"/>
    </source>
</evidence>
<evidence type="ECO:0000256" key="5">
    <source>
        <dbReference type="ARBA" id="ARBA00022692"/>
    </source>
</evidence>
<comment type="subcellular location">
    <subcellularLocation>
        <location evidence="1">Cell membrane</location>
        <topology evidence="1">Multi-pass membrane protein</topology>
    </subcellularLocation>
    <subcellularLocation>
        <location evidence="8">Membrane</location>
        <topology evidence="8">Multi-pass membrane protein</topology>
    </subcellularLocation>
</comment>
<reference evidence="9 10" key="1">
    <citation type="journal article" date="2024" name="Int. J. Syst. Evol. Microbiol.">
        <title>Clostridium omnivorum sp. nov., isolated from anoxic soil under the treatment of reductive soil disinfestation.</title>
        <authorList>
            <person name="Ueki A."/>
            <person name="Tonouchi A."/>
            <person name="Kaku N."/>
            <person name="Honma S."/>
            <person name="Ueki K."/>
        </authorList>
    </citation>
    <scope>NUCLEOTIDE SEQUENCE [LARGE SCALE GENOMIC DNA]</scope>
    <source>
        <strain evidence="9 10">E14</strain>
    </source>
</reference>
<evidence type="ECO:0000256" key="7">
    <source>
        <dbReference type="ARBA" id="ARBA00023136"/>
    </source>
</evidence>
<organism evidence="9 10">
    <name type="scientific">Clostridium omnivorum</name>
    <dbReference type="NCBI Taxonomy" id="1604902"/>
    <lineage>
        <taxon>Bacteria</taxon>
        <taxon>Bacillati</taxon>
        <taxon>Bacillota</taxon>
        <taxon>Clostridia</taxon>
        <taxon>Eubacteriales</taxon>
        <taxon>Clostridiaceae</taxon>
        <taxon>Clostridium</taxon>
    </lineage>
</organism>
<comment type="function">
    <text evidence="8">Mediates influx of magnesium ions.</text>
</comment>
<feature type="transmembrane region" description="Helical" evidence="8">
    <location>
        <begin position="295"/>
        <end position="315"/>
    </location>
</feature>
<evidence type="ECO:0000313" key="10">
    <source>
        <dbReference type="Proteomes" id="UP001208567"/>
    </source>
</evidence>
<keyword evidence="8" id="KW-0406">Ion transport</keyword>
<evidence type="ECO:0000256" key="6">
    <source>
        <dbReference type="ARBA" id="ARBA00022989"/>
    </source>
</evidence>
<dbReference type="Gene3D" id="3.30.460.20">
    <property type="entry name" value="CorA soluble domain-like"/>
    <property type="match status" value="1"/>
</dbReference>
<keyword evidence="7 8" id="KW-0472">Membrane</keyword>
<keyword evidence="5 8" id="KW-0812">Transmembrane</keyword>
<keyword evidence="4 8" id="KW-1003">Cell membrane</keyword>
<dbReference type="Gene3D" id="1.20.58.340">
    <property type="entry name" value="Magnesium transport protein CorA, transmembrane region"/>
    <property type="match status" value="2"/>
</dbReference>
<comment type="similarity">
    <text evidence="2 8">Belongs to the CorA metal ion transporter (MIT) (TC 1.A.35) family.</text>
</comment>
<dbReference type="PANTHER" id="PTHR46494">
    <property type="entry name" value="CORA FAMILY METAL ION TRANSPORTER (EUROFUNG)"/>
    <property type="match status" value="1"/>
</dbReference>
<keyword evidence="8" id="KW-0460">Magnesium</keyword>
<dbReference type="NCBIfam" id="TIGR00383">
    <property type="entry name" value="corA"/>
    <property type="match status" value="1"/>
</dbReference>
<dbReference type="InterPro" id="IPR002523">
    <property type="entry name" value="MgTranspt_CorA/ZnTranspt_ZntB"/>
</dbReference>
<protein>
    <recommendedName>
        <fullName evidence="8">Magnesium transport protein CorA</fullName>
    </recommendedName>
</protein>
<dbReference type="InterPro" id="IPR045861">
    <property type="entry name" value="CorA_cytoplasmic_dom"/>
</dbReference>
<name>A0ABQ5N1V0_9CLOT</name>
<dbReference type="Proteomes" id="UP001208567">
    <property type="component" value="Unassembled WGS sequence"/>
</dbReference>
<keyword evidence="10" id="KW-1185">Reference proteome</keyword>
<dbReference type="SUPFAM" id="SSF144083">
    <property type="entry name" value="Magnesium transport protein CorA, transmembrane region"/>
    <property type="match status" value="1"/>
</dbReference>
<dbReference type="RefSeq" id="WP_264848454.1">
    <property type="nucleotide sequence ID" value="NZ_BRXR01000001.1"/>
</dbReference>
<evidence type="ECO:0000256" key="3">
    <source>
        <dbReference type="ARBA" id="ARBA00022448"/>
    </source>
</evidence>
<gene>
    <name evidence="8 9" type="primary">corA</name>
    <name evidence="9" type="ORF">bsdE14_05790</name>
</gene>
<proteinExistence type="inferred from homology"/>
<dbReference type="EMBL" id="BRXR01000001">
    <property type="protein sequence ID" value="GLC29169.1"/>
    <property type="molecule type" value="Genomic_DNA"/>
</dbReference>
<keyword evidence="3 8" id="KW-0813">Transport</keyword>
<evidence type="ECO:0000256" key="1">
    <source>
        <dbReference type="ARBA" id="ARBA00004651"/>
    </source>
</evidence>
<evidence type="ECO:0000256" key="4">
    <source>
        <dbReference type="ARBA" id="ARBA00022475"/>
    </source>
</evidence>
<comment type="caution">
    <text evidence="9">The sequence shown here is derived from an EMBL/GenBank/DDBJ whole genome shotgun (WGS) entry which is preliminary data.</text>
</comment>
<evidence type="ECO:0000256" key="8">
    <source>
        <dbReference type="RuleBase" id="RU362010"/>
    </source>
</evidence>
<evidence type="ECO:0000313" key="9">
    <source>
        <dbReference type="EMBL" id="GLC29169.1"/>
    </source>
</evidence>
<dbReference type="SUPFAM" id="SSF143865">
    <property type="entry name" value="CorA soluble domain-like"/>
    <property type="match status" value="1"/>
</dbReference>
<dbReference type="InterPro" id="IPR045863">
    <property type="entry name" value="CorA_TM1_TM2"/>
</dbReference>
<dbReference type="PANTHER" id="PTHR46494:SF1">
    <property type="entry name" value="CORA FAMILY METAL ION TRANSPORTER (EUROFUNG)"/>
    <property type="match status" value="1"/>
</dbReference>
<sequence length="353" mass="41665">MARLVKNTKKVGTAPGSLIHTGNYKNDVIDITLIEYNKDIYHRKKLNNIEDCFKLRNSDTVKWVNVEGLNDVSIIEKIGKEFKLHPLMLEDILNTSQRPKMDDYDDYIYIVLKMLYYNEKNNEISSEQLSFVYVDNYVFTFQEFGGDVFDGIRERLETAKGNVRKLGADYLIYGLIDAIVDSYFIILEKIGDNTEDIEQELMEDPKKELLQSIYKLKREMIFLNNSIWPLRELVSALARTESSVFDKNTSLYFRDVYDHIIQVIDIIESYRDMVSGMLDTYLSSISNRTNDVMKVLTIFSTMFIPLTFLVGIYGMNFENMPELKWRYGYIVFWLLTVIIIYIMLRYFKRKKWL</sequence>
<dbReference type="CDD" id="cd12828">
    <property type="entry name" value="TmCorA-like_1"/>
    <property type="match status" value="1"/>
</dbReference>
<dbReference type="InterPro" id="IPR004488">
    <property type="entry name" value="Mg/Co-transport_prot_CorA"/>
</dbReference>
<accession>A0ABQ5N1V0</accession>
<keyword evidence="6 8" id="KW-1133">Transmembrane helix</keyword>
<dbReference type="Pfam" id="PF01544">
    <property type="entry name" value="CorA"/>
    <property type="match status" value="1"/>
</dbReference>